<keyword evidence="2" id="KW-1185">Reference proteome</keyword>
<evidence type="ECO:0000313" key="2">
    <source>
        <dbReference type="Proteomes" id="UP000814128"/>
    </source>
</evidence>
<reference evidence="1" key="1">
    <citation type="submission" date="2021-02" db="EMBL/GenBank/DDBJ databases">
        <authorList>
            <consortium name="DOE Joint Genome Institute"/>
            <person name="Ahrendt S."/>
            <person name="Looney B.P."/>
            <person name="Miyauchi S."/>
            <person name="Morin E."/>
            <person name="Drula E."/>
            <person name="Courty P.E."/>
            <person name="Chicoki N."/>
            <person name="Fauchery L."/>
            <person name="Kohler A."/>
            <person name="Kuo A."/>
            <person name="Labutti K."/>
            <person name="Pangilinan J."/>
            <person name="Lipzen A."/>
            <person name="Riley R."/>
            <person name="Andreopoulos W."/>
            <person name="He G."/>
            <person name="Johnson J."/>
            <person name="Barry K.W."/>
            <person name="Grigoriev I.V."/>
            <person name="Nagy L."/>
            <person name="Hibbett D."/>
            <person name="Henrissat B."/>
            <person name="Matheny P.B."/>
            <person name="Labbe J."/>
            <person name="Martin F."/>
        </authorList>
    </citation>
    <scope>NUCLEOTIDE SEQUENCE</scope>
    <source>
        <strain evidence="1">EC-137</strain>
    </source>
</reference>
<name>A0ACB8QJ49_9AGAM</name>
<evidence type="ECO:0000313" key="1">
    <source>
        <dbReference type="EMBL" id="KAI0031864.1"/>
    </source>
</evidence>
<organism evidence="1 2">
    <name type="scientific">Vararia minispora EC-137</name>
    <dbReference type="NCBI Taxonomy" id="1314806"/>
    <lineage>
        <taxon>Eukaryota</taxon>
        <taxon>Fungi</taxon>
        <taxon>Dikarya</taxon>
        <taxon>Basidiomycota</taxon>
        <taxon>Agaricomycotina</taxon>
        <taxon>Agaricomycetes</taxon>
        <taxon>Russulales</taxon>
        <taxon>Lachnocladiaceae</taxon>
        <taxon>Vararia</taxon>
    </lineage>
</organism>
<accession>A0ACB8QJ49</accession>
<sequence>MAQHKVKIAARLRPPIPGEIDDDGVRIEVRDEGTPFVCVTNPRDASENFKYPFTSCYDRNSTQQEIFENDVLPLIDVVYHGSTVTVFAYGVTSSGKTHTMQGNIEQPGVIPRAVNTIFERRTSFADHHVSISMSYFEIYKDECYDLLVDRANAPKLPVREDSSGQVFVANLSTVPISSATQFSSVYSDANKKRSVGSTNLNRASSRSHAILTLEVKMAHLSEPKVLTGKINLVDLAGSENNKLTGNNDPSRMAESAAINTSLSVLGQVVHALNRGEPRIPYRNSKLTRILQDALGGSSVGLLICNLAPGAKFRADTLNTLRFATRTKNVENKPVINEQDTRPVPKAHFSAPPPPLAQLAPLPRLPSQMTDKPPRPPVFLDTTTSSSHTTVSSRPSLAFKRLGPPAAKTGGPSRVPRISAASIAPYPGADLRMESVVGTKIMSLPVVSEQDMDEPALKDRVEAEVAKRIEALEKQRQEEEQHAQKALAQTSASDVSASKESELPSSILAPLLKRHEDLDSELRRRLEELENKYEQNSSHTQAANGLSPVSRKKTGRAYVALARAHSEKGDLQIALDLYRKAESYVPDNVKLKERIIEIEWAVKNNKPFNPSPKRARKIKSRKKGKPSHPEPAGDMVISATQAPQSVDSDDDNTVENLLEQPEAVTGAAMTGRVTRSMKARFGTEATNSPSKRRSMDEDADEDTLCTPPKRLRKEDQATSDNWEPSAPVEARG</sequence>
<comment type="caution">
    <text evidence="1">The sequence shown here is derived from an EMBL/GenBank/DDBJ whole genome shotgun (WGS) entry which is preliminary data.</text>
</comment>
<keyword evidence="1" id="KW-0378">Hydrolase</keyword>
<protein>
    <submittedName>
        <fullName evidence="1">P-loop containing nucleoside triphosphate hydrolase protein</fullName>
    </submittedName>
</protein>
<dbReference type="Proteomes" id="UP000814128">
    <property type="component" value="Unassembled WGS sequence"/>
</dbReference>
<gene>
    <name evidence="1" type="ORF">K488DRAFT_51149</name>
</gene>
<reference evidence="1" key="2">
    <citation type="journal article" date="2022" name="New Phytol.">
        <title>Evolutionary transition to the ectomycorrhizal habit in the genomes of a hyperdiverse lineage of mushroom-forming fungi.</title>
        <authorList>
            <person name="Looney B."/>
            <person name="Miyauchi S."/>
            <person name="Morin E."/>
            <person name="Drula E."/>
            <person name="Courty P.E."/>
            <person name="Kohler A."/>
            <person name="Kuo A."/>
            <person name="LaButti K."/>
            <person name="Pangilinan J."/>
            <person name="Lipzen A."/>
            <person name="Riley R."/>
            <person name="Andreopoulos W."/>
            <person name="He G."/>
            <person name="Johnson J."/>
            <person name="Nolan M."/>
            <person name="Tritt A."/>
            <person name="Barry K.W."/>
            <person name="Grigoriev I.V."/>
            <person name="Nagy L.G."/>
            <person name="Hibbett D."/>
            <person name="Henrissat B."/>
            <person name="Matheny P.B."/>
            <person name="Labbe J."/>
            <person name="Martin F.M."/>
        </authorList>
    </citation>
    <scope>NUCLEOTIDE SEQUENCE</scope>
    <source>
        <strain evidence="1">EC-137</strain>
    </source>
</reference>
<proteinExistence type="predicted"/>
<dbReference type="EMBL" id="MU273565">
    <property type="protein sequence ID" value="KAI0031864.1"/>
    <property type="molecule type" value="Genomic_DNA"/>
</dbReference>